<evidence type="ECO:0000256" key="1">
    <source>
        <dbReference type="SAM" id="Phobius"/>
    </source>
</evidence>
<organism evidence="2 3">
    <name type="scientific">Paracandidimonas soli</name>
    <dbReference type="NCBI Taxonomy" id="1917182"/>
    <lineage>
        <taxon>Bacteria</taxon>
        <taxon>Pseudomonadati</taxon>
        <taxon>Pseudomonadota</taxon>
        <taxon>Betaproteobacteria</taxon>
        <taxon>Burkholderiales</taxon>
        <taxon>Alcaligenaceae</taxon>
        <taxon>Paracandidimonas</taxon>
    </lineage>
</organism>
<reference evidence="2 3" key="1">
    <citation type="submission" date="2019-03" db="EMBL/GenBank/DDBJ databases">
        <title>Genomic Encyclopedia of Type Strains, Phase IV (KMG-IV): sequencing the most valuable type-strain genomes for metagenomic binning, comparative biology and taxonomic classification.</title>
        <authorList>
            <person name="Goeker M."/>
        </authorList>
    </citation>
    <scope>NUCLEOTIDE SEQUENCE [LARGE SCALE GENOMIC DNA]</scope>
    <source>
        <strain evidence="2 3">DSM 100048</strain>
    </source>
</reference>
<keyword evidence="1" id="KW-0812">Transmembrane</keyword>
<dbReference type="Proteomes" id="UP000294692">
    <property type="component" value="Unassembled WGS sequence"/>
</dbReference>
<comment type="caution">
    <text evidence="2">The sequence shown here is derived from an EMBL/GenBank/DDBJ whole genome shotgun (WGS) entry which is preliminary data.</text>
</comment>
<evidence type="ECO:0000313" key="2">
    <source>
        <dbReference type="EMBL" id="TCU93740.1"/>
    </source>
</evidence>
<name>A0A4R3USJ0_9BURK</name>
<dbReference type="AlphaFoldDB" id="A0A4R3USJ0"/>
<keyword evidence="1" id="KW-1133">Transmembrane helix</keyword>
<sequence>MEIIVVSAWLYVTCRLLCYQRNGARFRRWVSVSAYALMVGAFARAVAIGIEHQPAHWSEAAVALALAALTWRARGNVACMLGRRL</sequence>
<protein>
    <submittedName>
        <fullName evidence="2">Putative 3TM holin</fullName>
    </submittedName>
</protein>
<dbReference type="InterPro" id="IPR008473">
    <property type="entry name" value="Phage_holin_3_7"/>
</dbReference>
<evidence type="ECO:0000313" key="3">
    <source>
        <dbReference type="Proteomes" id="UP000294692"/>
    </source>
</evidence>
<gene>
    <name evidence="2" type="ORF">EV686_11192</name>
</gene>
<keyword evidence="1" id="KW-0472">Membrane</keyword>
<proteinExistence type="predicted"/>
<dbReference type="Pfam" id="PF05449">
    <property type="entry name" value="Phage_holin_3_7"/>
    <property type="match status" value="1"/>
</dbReference>
<dbReference type="RefSeq" id="WP_165972660.1">
    <property type="nucleotide sequence ID" value="NZ_JBHRVM010000001.1"/>
</dbReference>
<accession>A0A4R3USJ0</accession>
<keyword evidence="3" id="KW-1185">Reference proteome</keyword>
<feature type="transmembrane region" description="Helical" evidence="1">
    <location>
        <begin position="29"/>
        <end position="50"/>
    </location>
</feature>
<dbReference type="EMBL" id="SMBX01000011">
    <property type="protein sequence ID" value="TCU93740.1"/>
    <property type="molecule type" value="Genomic_DNA"/>
</dbReference>